<dbReference type="EMBL" id="MU856847">
    <property type="protein sequence ID" value="KAK4157681.1"/>
    <property type="molecule type" value="Genomic_DNA"/>
</dbReference>
<comment type="caution">
    <text evidence="2">The sequence shown here is derived from an EMBL/GenBank/DDBJ whole genome shotgun (WGS) entry which is preliminary data.</text>
</comment>
<reference evidence="2" key="2">
    <citation type="submission" date="2023-05" db="EMBL/GenBank/DDBJ databases">
        <authorList>
            <consortium name="Lawrence Berkeley National Laboratory"/>
            <person name="Steindorff A."/>
            <person name="Hensen N."/>
            <person name="Bonometti L."/>
            <person name="Westerberg I."/>
            <person name="Brannstrom I.O."/>
            <person name="Guillou S."/>
            <person name="Cros-Aarteil S."/>
            <person name="Calhoun S."/>
            <person name="Haridas S."/>
            <person name="Kuo A."/>
            <person name="Mondo S."/>
            <person name="Pangilinan J."/>
            <person name="Riley R."/>
            <person name="Labutti K."/>
            <person name="Andreopoulos B."/>
            <person name="Lipzen A."/>
            <person name="Chen C."/>
            <person name="Yanf M."/>
            <person name="Daum C."/>
            <person name="Ng V."/>
            <person name="Clum A."/>
            <person name="Ohm R."/>
            <person name="Martin F."/>
            <person name="Silar P."/>
            <person name="Natvig D."/>
            <person name="Lalanne C."/>
            <person name="Gautier V."/>
            <person name="Ament-Velasquez S.L."/>
            <person name="Kruys A."/>
            <person name="Hutchinson M.I."/>
            <person name="Powell A.J."/>
            <person name="Barry K."/>
            <person name="Miller A.N."/>
            <person name="Grigoriev I.V."/>
            <person name="Debuchy R."/>
            <person name="Gladieux P."/>
            <person name="Thoren M.H."/>
            <person name="Johannesson H."/>
        </authorList>
    </citation>
    <scope>NUCLEOTIDE SEQUENCE</scope>
    <source>
        <strain evidence="2">CBS 538.74</strain>
    </source>
</reference>
<protein>
    <submittedName>
        <fullName evidence="2">Uncharacterized protein</fullName>
    </submittedName>
</protein>
<keyword evidence="3" id="KW-1185">Reference proteome</keyword>
<reference evidence="2" key="1">
    <citation type="journal article" date="2023" name="Mol. Phylogenet. Evol.">
        <title>Genome-scale phylogeny and comparative genomics of the fungal order Sordariales.</title>
        <authorList>
            <person name="Hensen N."/>
            <person name="Bonometti L."/>
            <person name="Westerberg I."/>
            <person name="Brannstrom I.O."/>
            <person name="Guillou S."/>
            <person name="Cros-Aarteil S."/>
            <person name="Calhoun S."/>
            <person name="Haridas S."/>
            <person name="Kuo A."/>
            <person name="Mondo S."/>
            <person name="Pangilinan J."/>
            <person name="Riley R."/>
            <person name="LaButti K."/>
            <person name="Andreopoulos B."/>
            <person name="Lipzen A."/>
            <person name="Chen C."/>
            <person name="Yan M."/>
            <person name="Daum C."/>
            <person name="Ng V."/>
            <person name="Clum A."/>
            <person name="Steindorff A."/>
            <person name="Ohm R.A."/>
            <person name="Martin F."/>
            <person name="Silar P."/>
            <person name="Natvig D.O."/>
            <person name="Lalanne C."/>
            <person name="Gautier V."/>
            <person name="Ament-Velasquez S.L."/>
            <person name="Kruys A."/>
            <person name="Hutchinson M.I."/>
            <person name="Powell A.J."/>
            <person name="Barry K."/>
            <person name="Miller A.N."/>
            <person name="Grigoriev I.V."/>
            <person name="Debuchy R."/>
            <person name="Gladieux P."/>
            <person name="Hiltunen Thoren M."/>
            <person name="Johannesson H."/>
        </authorList>
    </citation>
    <scope>NUCLEOTIDE SEQUENCE</scope>
    <source>
        <strain evidence="2">CBS 538.74</strain>
    </source>
</reference>
<proteinExistence type="predicted"/>
<feature type="compositionally biased region" description="Basic and acidic residues" evidence="1">
    <location>
        <begin position="512"/>
        <end position="522"/>
    </location>
</feature>
<sequence>MDSSKDFITATEAARRKRVSRQSLAARQPLASLSAPYQRGGGWSRARAGANRFPPARSGKGTNGPRSLVAMCLRKLADNFDAAPESSIRCFPEKLQLALWKELTMSLHAWDTLSSCLLSASISRASRAITENKTQQDTVTGPVGIYRYCEEIIDPPRELSVYTAPLRALEGCLVYLCIDNVARFETYELFALATLPQLAVLELAEDWESTANGIGDWLPRGWSELGDGAFTGLRVLKITSERHTVSERWLQKVLEFPRLEIFDITTPWPSRLRHNPRVSRIAADCGWKVAVSRGSLFVSYAEAYLDGRTAVHPSCDKGLTWLFDNGRRQVALVDDPRARIYERYNDEVEANKQAGLGPPNKPDLSTYLDDGWQTLLQNGLPGSATTDTQASKDEDMSDDQVFWTNNQVFLTDDQAFWFLALLDQKEYKKDRVPIQAQMAGVTLAEGRFVSLRLHNSSRTAEQRRRHRTVGRILFSRSREEANANAGSKSSPRPRPPKKTEPHLGPAAPSWAPRRDDRRETNLKPRKKQKTVGDLLPSFS</sequence>
<feature type="region of interest" description="Disordered" evidence="1">
    <location>
        <begin position="456"/>
        <end position="539"/>
    </location>
</feature>
<feature type="region of interest" description="Disordered" evidence="1">
    <location>
        <begin position="37"/>
        <end position="62"/>
    </location>
</feature>
<dbReference type="Proteomes" id="UP001302745">
    <property type="component" value="Unassembled WGS sequence"/>
</dbReference>
<organism evidence="2 3">
    <name type="scientific">Chaetomidium leptoderma</name>
    <dbReference type="NCBI Taxonomy" id="669021"/>
    <lineage>
        <taxon>Eukaryota</taxon>
        <taxon>Fungi</taxon>
        <taxon>Dikarya</taxon>
        <taxon>Ascomycota</taxon>
        <taxon>Pezizomycotina</taxon>
        <taxon>Sordariomycetes</taxon>
        <taxon>Sordariomycetidae</taxon>
        <taxon>Sordariales</taxon>
        <taxon>Chaetomiaceae</taxon>
        <taxon>Chaetomidium</taxon>
    </lineage>
</organism>
<accession>A0AAN6VX10</accession>
<gene>
    <name evidence="2" type="ORF">C8A00DRAFT_11477</name>
</gene>
<evidence type="ECO:0000256" key="1">
    <source>
        <dbReference type="SAM" id="MobiDB-lite"/>
    </source>
</evidence>
<evidence type="ECO:0000313" key="2">
    <source>
        <dbReference type="EMBL" id="KAK4157681.1"/>
    </source>
</evidence>
<name>A0AAN6VX10_9PEZI</name>
<dbReference type="AlphaFoldDB" id="A0AAN6VX10"/>
<evidence type="ECO:0000313" key="3">
    <source>
        <dbReference type="Proteomes" id="UP001302745"/>
    </source>
</evidence>